<sequence length="314" mass="34834">MLLVSFNLWKETTFCIHCSPVDGESGCMYMRLGISGSALPATIHRLRDKGNKQNVLRFFIETRNANFVGRKHTSASNTREKHGSRLVLAAWSRHRADGGAPPQLVISHRADRIARARGYPDTLHSDAVRGDANERLWHFDEVSRTILRPNRAVRRRPRRCGDETVRTCPNAVGPVHGLQAASLSAPAYRPGSPAAYSTGTLGPYRLTDIKSEFIVGISMLPNRASVGRFDIGRRTPTRKVIAARHRESDDVHDRAERVIDPRRDAPTRTARTRKTVLFFVYRDPAIGASAAAAGGRRPMRRTIGRGEGKCAKNG</sequence>
<organism evidence="1 2">
    <name type="scientific">Eumeta variegata</name>
    <name type="common">Bagworm moth</name>
    <name type="synonym">Eumeta japonica</name>
    <dbReference type="NCBI Taxonomy" id="151549"/>
    <lineage>
        <taxon>Eukaryota</taxon>
        <taxon>Metazoa</taxon>
        <taxon>Ecdysozoa</taxon>
        <taxon>Arthropoda</taxon>
        <taxon>Hexapoda</taxon>
        <taxon>Insecta</taxon>
        <taxon>Pterygota</taxon>
        <taxon>Neoptera</taxon>
        <taxon>Endopterygota</taxon>
        <taxon>Lepidoptera</taxon>
        <taxon>Glossata</taxon>
        <taxon>Ditrysia</taxon>
        <taxon>Tineoidea</taxon>
        <taxon>Psychidae</taxon>
        <taxon>Oiketicinae</taxon>
        <taxon>Eumeta</taxon>
    </lineage>
</organism>
<gene>
    <name evidence="1" type="ORF">EVAR_63243_1</name>
</gene>
<dbReference type="AlphaFoldDB" id="A0A4C1ZBX9"/>
<proteinExistence type="predicted"/>
<evidence type="ECO:0000313" key="1">
    <source>
        <dbReference type="EMBL" id="GBP84105.1"/>
    </source>
</evidence>
<protein>
    <submittedName>
        <fullName evidence="1">Uncharacterized protein</fullName>
    </submittedName>
</protein>
<comment type="caution">
    <text evidence="1">The sequence shown here is derived from an EMBL/GenBank/DDBJ whole genome shotgun (WGS) entry which is preliminary data.</text>
</comment>
<evidence type="ECO:0000313" key="2">
    <source>
        <dbReference type="Proteomes" id="UP000299102"/>
    </source>
</evidence>
<reference evidence="1 2" key="1">
    <citation type="journal article" date="2019" name="Commun. Biol.">
        <title>The bagworm genome reveals a unique fibroin gene that provides high tensile strength.</title>
        <authorList>
            <person name="Kono N."/>
            <person name="Nakamura H."/>
            <person name="Ohtoshi R."/>
            <person name="Tomita M."/>
            <person name="Numata K."/>
            <person name="Arakawa K."/>
        </authorList>
    </citation>
    <scope>NUCLEOTIDE SEQUENCE [LARGE SCALE GENOMIC DNA]</scope>
</reference>
<dbReference type="EMBL" id="BGZK01001658">
    <property type="protein sequence ID" value="GBP84105.1"/>
    <property type="molecule type" value="Genomic_DNA"/>
</dbReference>
<dbReference type="Proteomes" id="UP000299102">
    <property type="component" value="Unassembled WGS sequence"/>
</dbReference>
<accession>A0A4C1ZBX9</accession>
<keyword evidence="2" id="KW-1185">Reference proteome</keyword>
<name>A0A4C1ZBX9_EUMVA</name>